<reference evidence="2" key="2">
    <citation type="submission" date="2025-09" db="UniProtKB">
        <authorList>
            <consortium name="Ensembl"/>
        </authorList>
    </citation>
    <scope>IDENTIFICATION</scope>
</reference>
<evidence type="ECO:0000313" key="2">
    <source>
        <dbReference type="Ensembl" id="ENSMALP00000032194.1"/>
    </source>
</evidence>
<dbReference type="AlphaFoldDB" id="A0A3Q3KD74"/>
<protein>
    <recommendedName>
        <fullName evidence="1">Dynein heavy chain linker domain-containing protein</fullName>
    </recommendedName>
</protein>
<reference evidence="2" key="1">
    <citation type="submission" date="2025-08" db="UniProtKB">
        <authorList>
            <consortium name="Ensembl"/>
        </authorList>
    </citation>
    <scope>IDENTIFICATION</scope>
</reference>
<feature type="domain" description="Dynein heavy chain linker" evidence="1">
    <location>
        <begin position="546"/>
        <end position="651"/>
    </location>
</feature>
<dbReference type="PANTHER" id="PTHR22878:SF70">
    <property type="entry name" value="DYNEIN HEAVY CHAIN 2, AXONEMAL"/>
    <property type="match status" value="1"/>
</dbReference>
<accession>A0A3Q3KD74</accession>
<dbReference type="GO" id="GO:0007018">
    <property type="term" value="P:microtubule-based movement"/>
    <property type="evidence" value="ECO:0007669"/>
    <property type="project" value="InterPro"/>
</dbReference>
<dbReference type="STRING" id="43700.ENSMALP00000032194"/>
<dbReference type="Ensembl" id="ENSMALT00000032751.1">
    <property type="protein sequence ID" value="ENSMALP00000032194.1"/>
    <property type="gene ID" value="ENSMALG00000022185.1"/>
</dbReference>
<proteinExistence type="predicted"/>
<dbReference type="Proteomes" id="UP000261600">
    <property type="component" value="Unplaced"/>
</dbReference>
<dbReference type="Pfam" id="PF08393">
    <property type="entry name" value="DHC_N2"/>
    <property type="match status" value="1"/>
</dbReference>
<name>A0A3Q3KD74_MONAL</name>
<dbReference type="PANTHER" id="PTHR22878">
    <property type="entry name" value="DYNEIN HEAVY CHAIN 6, AXONEMAL-LIKE-RELATED"/>
    <property type="match status" value="1"/>
</dbReference>
<evidence type="ECO:0000313" key="3">
    <source>
        <dbReference type="Proteomes" id="UP000261600"/>
    </source>
</evidence>
<dbReference type="GO" id="GO:0051959">
    <property type="term" value="F:dynein light intermediate chain binding"/>
    <property type="evidence" value="ECO:0007669"/>
    <property type="project" value="InterPro"/>
</dbReference>
<dbReference type="GO" id="GO:0030286">
    <property type="term" value="C:dynein complex"/>
    <property type="evidence" value="ECO:0007669"/>
    <property type="project" value="InterPro"/>
</dbReference>
<evidence type="ECO:0000259" key="1">
    <source>
        <dbReference type="Pfam" id="PF08393"/>
    </source>
</evidence>
<keyword evidence="3" id="KW-1185">Reference proteome</keyword>
<organism evidence="2 3">
    <name type="scientific">Monopterus albus</name>
    <name type="common">Swamp eel</name>
    <dbReference type="NCBI Taxonomy" id="43700"/>
    <lineage>
        <taxon>Eukaryota</taxon>
        <taxon>Metazoa</taxon>
        <taxon>Chordata</taxon>
        <taxon>Craniata</taxon>
        <taxon>Vertebrata</taxon>
        <taxon>Euteleostomi</taxon>
        <taxon>Actinopterygii</taxon>
        <taxon>Neopterygii</taxon>
        <taxon>Teleostei</taxon>
        <taxon>Neoteleostei</taxon>
        <taxon>Acanthomorphata</taxon>
        <taxon>Anabantaria</taxon>
        <taxon>Synbranchiformes</taxon>
        <taxon>Synbranchidae</taxon>
        <taxon>Monopterus</taxon>
    </lineage>
</organism>
<sequence>MNYMSLKQWVARHPYTPIQQQWLDSIVSRVPSKLKDSPEKIKLLQELCMEVRNDFDNVIIKHTVDTVLKDPQIEETISEKQTVPQQKILDIAEPWHDSFIRNRKTIKSNLLILHPVMQTVLDIGYLTFSPLVLVDLTGLRASRPLDCKSIQNKMAVECKRTEDHIMNTWFPEVTKLLTSEQILEGVKKAKQDSFYNCASTLISNQLKSFLQRSVEEFVSLFDPSDHHCLPVFRMALTFDDEKMEIYPTVQDLEAAVASIEIYAIHPQRVQTAQSWRTKATSFFVDARVPDHVLAWAEVTVKTALEKNLEEPSKHFQSYVNSYDWLVNGTAQARVDRFIEEEHSFDEYTKQVEEFRALSKEIISLPAKARFTMVHLDCEELKQGLSNKAENYAEILLKKLISSHREQNLQICYEFKTIRERALKVPETREDMTEMTEYINFIKTKGIADSIIIHYHTPEDVELNSTVFLWPKTIRHVFELHDEITHGRFILETCCRFNCHIIIFWQYVMDVRTVQKLLQEAEETISFINKGEAFYNWDLTCFPEVELIKENIEPYQKLFGLVLKWQQTENRWMDGSFEGLDGESIDTKVDEFFREIFKMLKFFQQKQIKAEQEMENIHGKSRKQPSEDDARKPENLTIHLCSTVMEQIKEFKVFYIIILRLVVSGVLCDTKPLCEMCLVSTEPYPGSVCLL</sequence>
<dbReference type="InterPro" id="IPR026983">
    <property type="entry name" value="DHC"/>
</dbReference>
<dbReference type="InterPro" id="IPR013602">
    <property type="entry name" value="Dynein_heavy_linker"/>
</dbReference>
<dbReference type="GO" id="GO:0045505">
    <property type="term" value="F:dynein intermediate chain binding"/>
    <property type="evidence" value="ECO:0007669"/>
    <property type="project" value="InterPro"/>
</dbReference>